<dbReference type="EMBL" id="DF820479">
    <property type="protein sequence ID" value="GAK61393.1"/>
    <property type="molecule type" value="Genomic_DNA"/>
</dbReference>
<name>A0A081C9Y8_VECG1</name>
<evidence type="ECO:0000259" key="3">
    <source>
        <dbReference type="SMART" id="SM00079"/>
    </source>
</evidence>
<protein>
    <submittedName>
        <fullName evidence="4">Putative cyclohexadienyl dehydratase</fullName>
    </submittedName>
</protein>
<evidence type="ECO:0000313" key="4">
    <source>
        <dbReference type="EMBL" id="GAK61393.1"/>
    </source>
</evidence>
<dbReference type="GO" id="GO:0015276">
    <property type="term" value="F:ligand-gated monoatomic ion channel activity"/>
    <property type="evidence" value="ECO:0007669"/>
    <property type="project" value="InterPro"/>
</dbReference>
<reference evidence="4" key="1">
    <citation type="journal article" date="2015" name="PeerJ">
        <title>First genomic representation of candidate bacterial phylum KSB3 points to enhanced environmental sensing as a trigger of wastewater bulking.</title>
        <authorList>
            <person name="Sekiguchi Y."/>
            <person name="Ohashi A."/>
            <person name="Parks D.H."/>
            <person name="Yamauchi T."/>
            <person name="Tyson G.W."/>
            <person name="Hugenholtz P."/>
        </authorList>
    </citation>
    <scope>NUCLEOTIDE SEQUENCE [LARGE SCALE GENOMIC DNA]</scope>
</reference>
<proteinExistence type="predicted"/>
<feature type="domain" description="Solute-binding protein family 3/N-terminal" evidence="2">
    <location>
        <begin position="39"/>
        <end position="263"/>
    </location>
</feature>
<dbReference type="SUPFAM" id="SSF53850">
    <property type="entry name" value="Periplasmic binding protein-like II"/>
    <property type="match status" value="1"/>
</dbReference>
<gene>
    <name evidence="4" type="ORF">U27_01293</name>
</gene>
<dbReference type="SMART" id="SM00079">
    <property type="entry name" value="PBPe"/>
    <property type="match status" value="1"/>
</dbReference>
<dbReference type="PANTHER" id="PTHR35936">
    <property type="entry name" value="MEMBRANE-BOUND LYTIC MUREIN TRANSGLYCOSYLASE F"/>
    <property type="match status" value="1"/>
</dbReference>
<dbReference type="AlphaFoldDB" id="A0A081C9Y8"/>
<evidence type="ECO:0000313" key="5">
    <source>
        <dbReference type="Proteomes" id="UP000030661"/>
    </source>
</evidence>
<dbReference type="Proteomes" id="UP000030661">
    <property type="component" value="Unassembled WGS sequence"/>
</dbReference>
<dbReference type="PANTHER" id="PTHR35936:SF19">
    <property type="entry name" value="AMINO-ACID-BINDING PROTEIN YXEM-RELATED"/>
    <property type="match status" value="1"/>
</dbReference>
<evidence type="ECO:0000256" key="1">
    <source>
        <dbReference type="ARBA" id="ARBA00022729"/>
    </source>
</evidence>
<dbReference type="Gene3D" id="3.40.190.10">
    <property type="entry name" value="Periplasmic binding protein-like II"/>
    <property type="match status" value="2"/>
</dbReference>
<feature type="domain" description="Ionotropic glutamate receptor C-terminal" evidence="3">
    <location>
        <begin position="40"/>
        <end position="263"/>
    </location>
</feature>
<dbReference type="SMART" id="SM00062">
    <property type="entry name" value="PBPb"/>
    <property type="match status" value="1"/>
</dbReference>
<dbReference type="InterPro" id="IPR001638">
    <property type="entry name" value="Solute-binding_3/MltF_N"/>
</dbReference>
<dbReference type="STRING" id="1499967.U27_01293"/>
<dbReference type="Pfam" id="PF00497">
    <property type="entry name" value="SBP_bac_3"/>
    <property type="match status" value="1"/>
</dbReference>
<dbReference type="HOGENOM" id="CLU_019602_9_0_0"/>
<dbReference type="eggNOG" id="COG0834">
    <property type="taxonomic scope" value="Bacteria"/>
</dbReference>
<dbReference type="GO" id="GO:0016020">
    <property type="term" value="C:membrane"/>
    <property type="evidence" value="ECO:0007669"/>
    <property type="project" value="InterPro"/>
</dbReference>
<organism evidence="4">
    <name type="scientific">Vecturithrix granuli</name>
    <dbReference type="NCBI Taxonomy" id="1499967"/>
    <lineage>
        <taxon>Bacteria</taxon>
        <taxon>Candidatus Moduliflexota</taxon>
        <taxon>Candidatus Vecturitrichia</taxon>
        <taxon>Candidatus Vecturitrichales</taxon>
        <taxon>Candidatus Vecturitrichaceae</taxon>
        <taxon>Candidatus Vecturithrix</taxon>
    </lineage>
</organism>
<dbReference type="InterPro" id="IPR001320">
    <property type="entry name" value="Iontro_rcpt_C"/>
</dbReference>
<evidence type="ECO:0000259" key="2">
    <source>
        <dbReference type="SMART" id="SM00062"/>
    </source>
</evidence>
<accession>A0A081C9Y8</accession>
<sequence>MRNLKSYRIVLLAIFLLCLTSIAVVAEQSRLDLILERGSILIGTTGDYKPFSYLNPETNQFEGHDIDAAMKLGEALGVEVQFVQTTWKTLVDGILQGQYDVAMCGITRNLTRQKQVGLTNPYIKVGKSPLIRKADQERFKTLEDIDQPGVKIGVNPGGTNEKFVQANIKQADILVIEKNLDIPDKIAAGEVDVMITDNVEAMLVAGENPVLYAVDPQNTFTHDDFGYMLPRDDFAFLNWLNLWVHQMQEKGEFEQLQKKWIAK</sequence>
<keyword evidence="5" id="KW-1185">Reference proteome</keyword>
<keyword evidence="1" id="KW-0732">Signal</keyword>